<keyword evidence="2" id="KW-1185">Reference proteome</keyword>
<evidence type="ECO:0000313" key="1">
    <source>
        <dbReference type="EMBL" id="KAJ9652031.1"/>
    </source>
</evidence>
<evidence type="ECO:0000313" key="2">
    <source>
        <dbReference type="Proteomes" id="UP001172386"/>
    </source>
</evidence>
<dbReference type="Proteomes" id="UP001172386">
    <property type="component" value="Unassembled WGS sequence"/>
</dbReference>
<name>A0ACC2ZWP1_9EURO</name>
<reference evidence="1" key="1">
    <citation type="submission" date="2022-10" db="EMBL/GenBank/DDBJ databases">
        <title>Culturing micro-colonial fungi from biological soil crusts in the Mojave desert and describing Neophaeococcomyces mojavensis, and introducing the new genera and species Taxawa tesnikishii.</title>
        <authorList>
            <person name="Kurbessoian T."/>
            <person name="Stajich J.E."/>
        </authorList>
    </citation>
    <scope>NUCLEOTIDE SEQUENCE</scope>
    <source>
        <strain evidence="1">JES_112</strain>
    </source>
</reference>
<gene>
    <name evidence="1" type="ORF">H2198_008732</name>
</gene>
<protein>
    <submittedName>
        <fullName evidence="1">Uncharacterized protein</fullName>
    </submittedName>
</protein>
<comment type="caution">
    <text evidence="1">The sequence shown here is derived from an EMBL/GenBank/DDBJ whole genome shotgun (WGS) entry which is preliminary data.</text>
</comment>
<accession>A0ACC2ZWP1</accession>
<proteinExistence type="predicted"/>
<organism evidence="1 2">
    <name type="scientific">Neophaeococcomyces mojaviensis</name>
    <dbReference type="NCBI Taxonomy" id="3383035"/>
    <lineage>
        <taxon>Eukaryota</taxon>
        <taxon>Fungi</taxon>
        <taxon>Dikarya</taxon>
        <taxon>Ascomycota</taxon>
        <taxon>Pezizomycotina</taxon>
        <taxon>Eurotiomycetes</taxon>
        <taxon>Chaetothyriomycetidae</taxon>
        <taxon>Chaetothyriales</taxon>
        <taxon>Chaetothyriales incertae sedis</taxon>
        <taxon>Neophaeococcomyces</taxon>
    </lineage>
</organism>
<sequence length="163" mass="17960">MPSAAPLDSSSTPILAWHSMGAWPDVLDALKVLRNEGKELFVLANGTTRLQLDLVASADLKAAFDMLFSSQLLGSYKPSSEAYLKALELVGRKAEEAVMVACRAYDLRAAKRVGMKTVYVRRWTDDVEEDMEVVERENKGAFLNEGGFRGLPEVIRSFDSQGS</sequence>
<dbReference type="EMBL" id="JAPDRQ010000222">
    <property type="protein sequence ID" value="KAJ9652031.1"/>
    <property type="molecule type" value="Genomic_DNA"/>
</dbReference>